<evidence type="ECO:0000256" key="1">
    <source>
        <dbReference type="SAM" id="MobiDB-lite"/>
    </source>
</evidence>
<evidence type="ECO:0000259" key="2">
    <source>
        <dbReference type="Pfam" id="PF12776"/>
    </source>
</evidence>
<evidence type="ECO:0000313" key="4">
    <source>
        <dbReference type="Proteomes" id="UP000298416"/>
    </source>
</evidence>
<proteinExistence type="predicted"/>
<organism evidence="3">
    <name type="scientific">Salvia splendens</name>
    <name type="common">Scarlet sage</name>
    <dbReference type="NCBI Taxonomy" id="180675"/>
    <lineage>
        <taxon>Eukaryota</taxon>
        <taxon>Viridiplantae</taxon>
        <taxon>Streptophyta</taxon>
        <taxon>Embryophyta</taxon>
        <taxon>Tracheophyta</taxon>
        <taxon>Spermatophyta</taxon>
        <taxon>Magnoliopsida</taxon>
        <taxon>eudicotyledons</taxon>
        <taxon>Gunneridae</taxon>
        <taxon>Pentapetalae</taxon>
        <taxon>asterids</taxon>
        <taxon>lamiids</taxon>
        <taxon>Lamiales</taxon>
        <taxon>Lamiaceae</taxon>
        <taxon>Nepetoideae</taxon>
        <taxon>Mentheae</taxon>
        <taxon>Salviinae</taxon>
        <taxon>Salvia</taxon>
        <taxon>Salvia subgen. Calosphace</taxon>
        <taxon>core Calosphace</taxon>
    </lineage>
</organism>
<keyword evidence="4" id="KW-1185">Reference proteome</keyword>
<accession>A0A8X9AAX3</accession>
<dbReference type="EMBL" id="PNBA02000002">
    <property type="protein sequence ID" value="KAG6434006.1"/>
    <property type="molecule type" value="Genomic_DNA"/>
</dbReference>
<dbReference type="InterPro" id="IPR024752">
    <property type="entry name" value="Myb/SANT-like_dom"/>
</dbReference>
<feature type="compositionally biased region" description="Polar residues" evidence="1">
    <location>
        <begin position="221"/>
        <end position="232"/>
    </location>
</feature>
<dbReference type="Pfam" id="PF12776">
    <property type="entry name" value="Myb_DNA-bind_3"/>
    <property type="match status" value="1"/>
</dbReference>
<reference evidence="3" key="2">
    <citation type="submission" date="2020-08" db="EMBL/GenBank/DDBJ databases">
        <title>Plant Genome Project.</title>
        <authorList>
            <person name="Zhang R.-G."/>
        </authorList>
    </citation>
    <scope>NUCLEOTIDE SEQUENCE</scope>
    <source>
        <strain evidence="3">Huo1</strain>
        <tissue evidence="3">Leaf</tissue>
    </source>
</reference>
<feature type="domain" description="Myb/SANT-like" evidence="2">
    <location>
        <begin position="16"/>
        <end position="109"/>
    </location>
</feature>
<dbReference type="AlphaFoldDB" id="A0A8X9AAX3"/>
<reference evidence="3" key="1">
    <citation type="submission" date="2018-01" db="EMBL/GenBank/DDBJ databases">
        <authorList>
            <person name="Mao J.F."/>
        </authorList>
    </citation>
    <scope>NUCLEOTIDE SEQUENCE</scope>
    <source>
        <strain evidence="3">Huo1</strain>
        <tissue evidence="3">Leaf</tissue>
    </source>
</reference>
<sequence length="244" mass="27730">MSENIPAQSSFLYDSRWTQEIDSVVLGTLVRLKRASGCDGTLFPSHFLVETKIAIETKFGNAFEWFDLVDRLHFLEKRYKTFNEIQRLEGTSWDASTNTVIVRAPNWDEALERNPLLGAYHEHGDPAYRQLYELFALNVVKEEHEPTVIVLSESCQPGGQVAAGPWVMAPPRDTGEVNSDHPFSLARRKLMFDDGSNVDRESTNKKKGPRILPREFPPNSPNYALSCASNSPVPKWRMPRKPKI</sequence>
<gene>
    <name evidence="3" type="ORF">SASPL_105625</name>
</gene>
<comment type="caution">
    <text evidence="3">The sequence shown here is derived from an EMBL/GenBank/DDBJ whole genome shotgun (WGS) entry which is preliminary data.</text>
</comment>
<name>A0A8X9AAX3_SALSN</name>
<feature type="region of interest" description="Disordered" evidence="1">
    <location>
        <begin position="195"/>
        <end position="244"/>
    </location>
</feature>
<protein>
    <recommendedName>
        <fullName evidence="2">Myb/SANT-like domain-containing protein</fullName>
    </recommendedName>
</protein>
<dbReference type="Proteomes" id="UP000298416">
    <property type="component" value="Unassembled WGS sequence"/>
</dbReference>
<evidence type="ECO:0000313" key="3">
    <source>
        <dbReference type="EMBL" id="KAG6434006.1"/>
    </source>
</evidence>